<evidence type="ECO:0000256" key="1">
    <source>
        <dbReference type="ARBA" id="ARBA00004236"/>
    </source>
</evidence>
<evidence type="ECO:0000256" key="9">
    <source>
        <dbReference type="ARBA" id="ARBA00040345"/>
    </source>
</evidence>
<protein>
    <recommendedName>
        <fullName evidence="9">4,4'-diaponeurosporenoate glycosyltransferase</fullName>
    </recommendedName>
</protein>
<dbReference type="PANTHER" id="PTHR43646:SF2">
    <property type="entry name" value="GLYCOSYLTRANSFERASE 2-LIKE DOMAIN-CONTAINING PROTEIN"/>
    <property type="match status" value="1"/>
</dbReference>
<evidence type="ECO:0000256" key="6">
    <source>
        <dbReference type="ARBA" id="ARBA00037281"/>
    </source>
</evidence>
<evidence type="ECO:0000313" key="12">
    <source>
        <dbReference type="Proteomes" id="UP000523795"/>
    </source>
</evidence>
<keyword evidence="5" id="KW-0472">Membrane</keyword>
<keyword evidence="2" id="KW-1003">Cell membrane</keyword>
<evidence type="ECO:0000313" key="11">
    <source>
        <dbReference type="EMBL" id="NKX51378.1"/>
    </source>
</evidence>
<dbReference type="CDD" id="cd00761">
    <property type="entry name" value="Glyco_tranf_GTA_type"/>
    <property type="match status" value="1"/>
</dbReference>
<dbReference type="SUPFAM" id="SSF53448">
    <property type="entry name" value="Nucleotide-diphospho-sugar transferases"/>
    <property type="match status" value="1"/>
</dbReference>
<dbReference type="Gene3D" id="3.90.550.10">
    <property type="entry name" value="Spore Coat Polysaccharide Biosynthesis Protein SpsA, Chain A"/>
    <property type="match status" value="1"/>
</dbReference>
<dbReference type="Pfam" id="PF00535">
    <property type="entry name" value="Glycos_transf_2"/>
    <property type="match status" value="1"/>
</dbReference>
<comment type="caution">
    <text evidence="11">The sequence shown here is derived from an EMBL/GenBank/DDBJ whole genome shotgun (WGS) entry which is preliminary data.</text>
</comment>
<feature type="domain" description="Glycosyltransferase 2-like" evidence="10">
    <location>
        <begin position="2"/>
        <end position="111"/>
    </location>
</feature>
<evidence type="ECO:0000256" key="3">
    <source>
        <dbReference type="ARBA" id="ARBA00022676"/>
    </source>
</evidence>
<evidence type="ECO:0000256" key="4">
    <source>
        <dbReference type="ARBA" id="ARBA00022679"/>
    </source>
</evidence>
<keyword evidence="3" id="KW-0328">Glycosyltransferase</keyword>
<evidence type="ECO:0000256" key="5">
    <source>
        <dbReference type="ARBA" id="ARBA00023136"/>
    </source>
</evidence>
<gene>
    <name evidence="11" type="ORF">HER39_12525</name>
</gene>
<comment type="function">
    <text evidence="6">Catalyzes the glycosylation of 4,4'-diaponeurosporenoate, i.e. the esterification of glucose at the C1'' position with the carboxyl group of 4,4'-diaponeurosporenic acid, to form glycosyl-4,4'-diaponeurosporenoate. This is a step in the biosynthesis of staphyloxanthin, an orange pigment present in most staphylococci strains.</text>
</comment>
<evidence type="ECO:0000256" key="2">
    <source>
        <dbReference type="ARBA" id="ARBA00022475"/>
    </source>
</evidence>
<evidence type="ECO:0000256" key="7">
    <source>
        <dbReference type="ARBA" id="ARBA00037904"/>
    </source>
</evidence>
<name>A0ABX1JQT6_9MICC</name>
<dbReference type="PANTHER" id="PTHR43646">
    <property type="entry name" value="GLYCOSYLTRANSFERASE"/>
    <property type="match status" value="1"/>
</dbReference>
<sequence>MVIPVKDDSEVLARCLRLLQGQTLAPLEIVVVDNNCRDDSAEIAVLHGARDIVEHAAGIPAASAAGYDSAVGAVIVRCDADSAPPPDWLERIQLAFAADASLDALVGTGRFYDLPPLRGKVVSALCVQAYLLGMRPVLGHVPLWGSNMAYRRQAWQEISRAVHRDDPELHDDLDLSFHFGPYRSIRYDRRLCVGISPRPLYGRRQILRRLQRTIHTVTVHWSSERPWRRR</sequence>
<reference evidence="11 12" key="1">
    <citation type="submission" date="2020-04" db="EMBL/GenBank/DDBJ databases">
        <authorList>
            <person name="Liu S."/>
        </authorList>
    </citation>
    <scope>NUCLEOTIDE SEQUENCE [LARGE SCALE GENOMIC DNA]</scope>
    <source>
        <strain evidence="11 12">CGMCC 1.15091</strain>
    </source>
</reference>
<evidence type="ECO:0000256" key="8">
    <source>
        <dbReference type="ARBA" id="ARBA00038120"/>
    </source>
</evidence>
<dbReference type="Proteomes" id="UP000523795">
    <property type="component" value="Unassembled WGS sequence"/>
</dbReference>
<organism evidence="11 12">
    <name type="scientific">Arthrobacter deserti</name>
    <dbReference type="NCBI Taxonomy" id="1742687"/>
    <lineage>
        <taxon>Bacteria</taxon>
        <taxon>Bacillati</taxon>
        <taxon>Actinomycetota</taxon>
        <taxon>Actinomycetes</taxon>
        <taxon>Micrococcales</taxon>
        <taxon>Micrococcaceae</taxon>
        <taxon>Arthrobacter</taxon>
    </lineage>
</organism>
<dbReference type="InterPro" id="IPR029044">
    <property type="entry name" value="Nucleotide-diphossugar_trans"/>
</dbReference>
<accession>A0ABX1JQT6</accession>
<keyword evidence="4" id="KW-0808">Transferase</keyword>
<keyword evidence="12" id="KW-1185">Reference proteome</keyword>
<comment type="similarity">
    <text evidence="8">Belongs to the glycosyltransferase 2 family. CrtQ subfamily.</text>
</comment>
<comment type="subcellular location">
    <subcellularLocation>
        <location evidence="1">Cell membrane</location>
    </subcellularLocation>
</comment>
<proteinExistence type="inferred from homology"/>
<comment type="pathway">
    <text evidence="7">Carotenoid biosynthesis; staphyloxanthin biosynthesis; staphyloxanthin from farnesyl diphosphate: step 4/5.</text>
</comment>
<dbReference type="InterPro" id="IPR001173">
    <property type="entry name" value="Glyco_trans_2-like"/>
</dbReference>
<evidence type="ECO:0000259" key="10">
    <source>
        <dbReference type="Pfam" id="PF00535"/>
    </source>
</evidence>
<dbReference type="EMBL" id="JAAZSR010000217">
    <property type="protein sequence ID" value="NKX51378.1"/>
    <property type="molecule type" value="Genomic_DNA"/>
</dbReference>